<accession>A0ABS4GZ28</accession>
<sequence>MSFKKILACVVVFSLMGGSLLFADSVTEKIKFMINGRPVADGGYIINGKTYVPARLANGIVSFNNRTKNVNLIKPNAHITLFKGNTVFGNVNVGKLKFNILVQVDSLSTNINAIKVTITDPKGHVKDIQYQGMGSNRSDNFWFRTYDFTYHFKTAGKYRVGFYMKQSRNSKYALISEKVITAIK</sequence>
<feature type="signal peptide" evidence="1">
    <location>
        <begin position="1"/>
        <end position="23"/>
    </location>
</feature>
<organism evidence="2 3">
    <name type="scientific">Paenibacillus sediminis</name>
    <dbReference type="NCBI Taxonomy" id="664909"/>
    <lineage>
        <taxon>Bacteria</taxon>
        <taxon>Bacillati</taxon>
        <taxon>Bacillota</taxon>
        <taxon>Bacilli</taxon>
        <taxon>Bacillales</taxon>
        <taxon>Paenibacillaceae</taxon>
        <taxon>Paenibacillus</taxon>
    </lineage>
</organism>
<dbReference type="RefSeq" id="WP_209844845.1">
    <property type="nucleotide sequence ID" value="NZ_CBCRVE010000001.1"/>
</dbReference>
<comment type="caution">
    <text evidence="2">The sequence shown here is derived from an EMBL/GenBank/DDBJ whole genome shotgun (WGS) entry which is preliminary data.</text>
</comment>
<keyword evidence="3" id="KW-1185">Reference proteome</keyword>
<dbReference type="EMBL" id="JAGGKP010000001">
    <property type="protein sequence ID" value="MBP1935521.1"/>
    <property type="molecule type" value="Genomic_DNA"/>
</dbReference>
<evidence type="ECO:0000256" key="1">
    <source>
        <dbReference type="SAM" id="SignalP"/>
    </source>
</evidence>
<protein>
    <recommendedName>
        <fullName evidence="4">Copper amine oxidase</fullName>
    </recommendedName>
</protein>
<name>A0ABS4GZ28_9BACL</name>
<dbReference type="Proteomes" id="UP001519273">
    <property type="component" value="Unassembled WGS sequence"/>
</dbReference>
<evidence type="ECO:0000313" key="2">
    <source>
        <dbReference type="EMBL" id="MBP1935521.1"/>
    </source>
</evidence>
<evidence type="ECO:0000313" key="3">
    <source>
        <dbReference type="Proteomes" id="UP001519273"/>
    </source>
</evidence>
<keyword evidence="1" id="KW-0732">Signal</keyword>
<reference evidence="2 3" key="1">
    <citation type="submission" date="2021-03" db="EMBL/GenBank/DDBJ databases">
        <title>Genomic Encyclopedia of Type Strains, Phase IV (KMG-IV): sequencing the most valuable type-strain genomes for metagenomic binning, comparative biology and taxonomic classification.</title>
        <authorList>
            <person name="Goeker M."/>
        </authorList>
    </citation>
    <scope>NUCLEOTIDE SEQUENCE [LARGE SCALE GENOMIC DNA]</scope>
    <source>
        <strain evidence="2 3">DSM 23491</strain>
    </source>
</reference>
<feature type="chain" id="PRO_5046858171" description="Copper amine oxidase" evidence="1">
    <location>
        <begin position="24"/>
        <end position="184"/>
    </location>
</feature>
<evidence type="ECO:0008006" key="4">
    <source>
        <dbReference type="Google" id="ProtNLM"/>
    </source>
</evidence>
<proteinExistence type="predicted"/>
<gene>
    <name evidence="2" type="ORF">J2Z20_000382</name>
</gene>